<comment type="subcellular location">
    <subcellularLocation>
        <location evidence="2">Secreted</location>
    </subcellularLocation>
</comment>
<name>A0A507BLH3_9PEZI</name>
<dbReference type="GeneID" id="41979191"/>
<evidence type="ECO:0000256" key="1">
    <source>
        <dbReference type="ARBA" id="ARBA00001947"/>
    </source>
</evidence>
<evidence type="ECO:0000256" key="12">
    <source>
        <dbReference type="ARBA" id="ARBA00022857"/>
    </source>
</evidence>
<dbReference type="Gene3D" id="3.90.180.10">
    <property type="entry name" value="Medium-chain alcohol dehydrogenases, catalytic domain"/>
    <property type="match status" value="1"/>
</dbReference>
<evidence type="ECO:0000313" key="17">
    <source>
        <dbReference type="EMBL" id="TPX18369.1"/>
    </source>
</evidence>
<evidence type="ECO:0000313" key="18">
    <source>
        <dbReference type="Proteomes" id="UP000319257"/>
    </source>
</evidence>
<accession>A0A507BLH3</accession>
<evidence type="ECO:0000256" key="11">
    <source>
        <dbReference type="ARBA" id="ARBA00022827"/>
    </source>
</evidence>
<sequence length="1328" mass="147378">MADIPASRHAVAIKAPNALELVVQNIPTTLSPNDVLIKVACIALNPSDAKMVAGGFPIDSIAGTEFSGTIVARGDAISTALPTGQRVCGVSLGYNGNVEEGTGAFTTYTVADSRLLLPIPDNLGFEDAATLPAGILTAGLVLYQTMRLQQEPSTESMGSNYVLVYGGSTTSGTLMIQLLRHSGYAPITTCSPSNFALVKSAGATAAFDYHNADSAISDIRSLTKARLAYAVDCITTPESMHICYGALGSDGGRLVMSSAKILVIGCGVAGPVIACLLKKKGYDSIIFERAAEPGDIGASLMVGPNGMKVLDLIGPLSKQLLDNGPAVQILEDFTASGTRLGCSSVPADFASLYGKPAVGVKRTLLASWLRDVVKGQGIEIRDGWSLERIEETDENVTAIFDGGRSETGCFVVGCDGLRAVSRMLLLAQQGAVDGLPTFTGLTQASTHVYYIRVSFQADKRHAVRIDIGHIADTRQVSRFTWNTTSWGLTLPDDGGSEADWGLVVGEERDTRLKMLATKLRDQSWDSSVLEMVAGAERLIKYGIFDRPGLEAKQWYSGRCVLLGDAVHPMSVHIGQGANQACEDCYYLAQELPSFDPVEPITTTQLSKAFKAYAEKQQPHVSVLFEAARKQAAVRVVPAESCAQRDALMSAALQDGDKPHSHQSTPQGSFLFFMGICLGTFSRHRRHVTQDKEALDTEHARLKYVKNRAPDRSGPPPADVRSSQPPRRAPTTTMENEQYDKVEVLDGIIERRQSNLAAFQTAASKPKTVVPDATVRIPDSFASVAEYSAVHAKVLSREKVLAFDYHCTQNASDAERRADARIQALRRGDQRRVYDAAPPREGFGGQRHPRFPGDHYLYDRPLIEQTDVLQVARRMPKGAHLHIHFNACLLPDVLLDIAIENSQHMFINSNVPLLPDDDYLNFRHCEIQFSMNPHGVQHPGDLFDPGYERADPAVRGSGRKNMRFADFLDEFPRRYPHQAPRDWLLDKMVFDEREAYHPFQTSHGRESTWEKFNGRTRLMKGLFNYETAYRRYTRLLLEDFVADNIQYAEIRPNFMQTNQVWTDDGHRIDNVGIMNIIMEEYGKFQASEQGPKFRGLKVIYCAPRSFDDENVIKSLDECIEFKKRWPDWIAGYDLVGEECKGRPLKDFVPLFLDFKRKCYEQDLDIPFLFHCGETLEIGTDTDGNLVDALLLGSRRVGHGFALARHPYVMEMMKKRNICLEVCPISNEILGLTPRIGGHSMYNLLASNVHCTVSSDNGTMFRSTLSHDFYQVMVGKADMTLHGWRQLIEWSIEHACMDEVERADVYSHWEKAWFEFVDWINTTYADVRDE</sequence>
<dbReference type="GO" id="GO:0005576">
    <property type="term" value="C:extracellular region"/>
    <property type="evidence" value="ECO:0007669"/>
    <property type="project" value="UniProtKB-SubCell"/>
</dbReference>
<dbReference type="FunFam" id="3.20.20.140:FF:000017">
    <property type="entry name" value="Adenosine deaminase 2"/>
    <property type="match status" value="1"/>
</dbReference>
<dbReference type="InterPro" id="IPR013149">
    <property type="entry name" value="ADH-like_C"/>
</dbReference>
<dbReference type="SUPFAM" id="SSF51735">
    <property type="entry name" value="NAD(P)-binding Rossmann-fold domains"/>
    <property type="match status" value="1"/>
</dbReference>
<dbReference type="GO" id="GO:0071949">
    <property type="term" value="F:FAD binding"/>
    <property type="evidence" value="ECO:0007669"/>
    <property type="project" value="InterPro"/>
</dbReference>
<dbReference type="SUPFAM" id="SSF50129">
    <property type="entry name" value="GroES-like"/>
    <property type="match status" value="1"/>
</dbReference>
<keyword evidence="6" id="KW-0964">Secreted</keyword>
<dbReference type="Gene3D" id="3.40.50.720">
    <property type="entry name" value="NAD(P)-binding Rossmann-like Domain"/>
    <property type="match status" value="1"/>
</dbReference>
<evidence type="ECO:0000259" key="16">
    <source>
        <dbReference type="SMART" id="SM00829"/>
    </source>
</evidence>
<dbReference type="EMBL" id="SKBQ01000116">
    <property type="protein sequence ID" value="TPX18369.1"/>
    <property type="molecule type" value="Genomic_DNA"/>
</dbReference>
<evidence type="ECO:0000256" key="14">
    <source>
        <dbReference type="ARBA" id="ARBA00047764"/>
    </source>
</evidence>
<keyword evidence="12" id="KW-0521">NADP</keyword>
<reference evidence="17 18" key="1">
    <citation type="submission" date="2019-06" db="EMBL/GenBank/DDBJ databases">
        <title>Draft genome sequence of the filamentous fungus Phialemoniopsis curvata isolated from diesel fuel.</title>
        <authorList>
            <person name="Varaljay V.A."/>
            <person name="Lyon W.J."/>
            <person name="Crouch A.L."/>
            <person name="Drake C.E."/>
            <person name="Hollomon J.M."/>
            <person name="Nadeau L.J."/>
            <person name="Nunn H.S."/>
            <person name="Stevenson B.S."/>
            <person name="Bojanowski C.L."/>
            <person name="Crookes-Goodson W.J."/>
        </authorList>
    </citation>
    <scope>NUCLEOTIDE SEQUENCE [LARGE SCALE GENOMIC DNA]</scope>
    <source>
        <strain evidence="17 18">D216</strain>
    </source>
</reference>
<feature type="region of interest" description="Disordered" evidence="15">
    <location>
        <begin position="704"/>
        <end position="735"/>
    </location>
</feature>
<evidence type="ECO:0000256" key="3">
    <source>
        <dbReference type="ARBA" id="ARBA00006083"/>
    </source>
</evidence>
<dbReference type="InParanoid" id="A0A507BLH3"/>
<comment type="caution">
    <text evidence="17">The sequence shown here is derived from an EMBL/GenBank/DDBJ whole genome shotgun (WGS) entry which is preliminary data.</text>
</comment>
<dbReference type="SUPFAM" id="SSF51556">
    <property type="entry name" value="Metallo-dependent hydrolases"/>
    <property type="match status" value="1"/>
</dbReference>
<dbReference type="InterPro" id="IPR013154">
    <property type="entry name" value="ADH-like_N"/>
</dbReference>
<comment type="similarity">
    <text evidence="4">Belongs to the zinc-containing alcohol dehydrogenase family.</text>
</comment>
<dbReference type="SUPFAM" id="SSF51905">
    <property type="entry name" value="FAD/NAD(P)-binding domain"/>
    <property type="match status" value="1"/>
</dbReference>
<dbReference type="Pfam" id="PF00107">
    <property type="entry name" value="ADH_zinc_N"/>
    <property type="match status" value="1"/>
</dbReference>
<comment type="cofactor">
    <cofactor evidence="1">
        <name>Zn(2+)</name>
        <dbReference type="ChEBI" id="CHEBI:29105"/>
    </cofactor>
</comment>
<dbReference type="Gene3D" id="3.50.50.60">
    <property type="entry name" value="FAD/NAD(P)-binding domain"/>
    <property type="match status" value="1"/>
</dbReference>
<dbReference type="SMART" id="SM00829">
    <property type="entry name" value="PKS_ER"/>
    <property type="match status" value="1"/>
</dbReference>
<dbReference type="Proteomes" id="UP000319257">
    <property type="component" value="Unassembled WGS sequence"/>
</dbReference>
<dbReference type="Pfam" id="PF00962">
    <property type="entry name" value="A_deaminase"/>
    <property type="match status" value="1"/>
</dbReference>
<feature type="domain" description="Enoyl reductase (ER)" evidence="16">
    <location>
        <begin position="14"/>
        <end position="264"/>
    </location>
</feature>
<evidence type="ECO:0000256" key="6">
    <source>
        <dbReference type="ARBA" id="ARBA00022525"/>
    </source>
</evidence>
<dbReference type="PANTHER" id="PTHR45348">
    <property type="entry name" value="HYPOTHETICAL OXIDOREDUCTASE (EUROFUNG)"/>
    <property type="match status" value="1"/>
</dbReference>
<evidence type="ECO:0000256" key="13">
    <source>
        <dbReference type="ARBA" id="ARBA00023002"/>
    </source>
</evidence>
<dbReference type="PANTHER" id="PTHR45348:SF6">
    <property type="entry name" value="TRANS-ENOYL REDUCTASE APDC"/>
    <property type="match status" value="1"/>
</dbReference>
<dbReference type="InterPro" id="IPR036188">
    <property type="entry name" value="FAD/NAD-bd_sf"/>
</dbReference>
<dbReference type="Gene3D" id="3.20.20.140">
    <property type="entry name" value="Metal-dependent hydrolases"/>
    <property type="match status" value="1"/>
</dbReference>
<evidence type="ECO:0000256" key="10">
    <source>
        <dbReference type="ARBA" id="ARBA00022801"/>
    </source>
</evidence>
<proteinExistence type="inferred from homology"/>
<gene>
    <name evidence="17" type="ORF">E0L32_011744</name>
</gene>
<feature type="compositionally biased region" description="Polar residues" evidence="15">
    <location>
        <begin position="720"/>
        <end position="735"/>
    </location>
</feature>
<dbReference type="GO" id="GO:0016651">
    <property type="term" value="F:oxidoreductase activity, acting on NAD(P)H"/>
    <property type="evidence" value="ECO:0007669"/>
    <property type="project" value="InterPro"/>
</dbReference>
<dbReference type="STRING" id="1093900.A0A507BLH3"/>
<keyword evidence="11" id="KW-0274">FAD</keyword>
<dbReference type="InterPro" id="IPR047122">
    <property type="entry name" value="Trans-enoyl_RdTase-like"/>
</dbReference>
<dbReference type="Pfam" id="PF01494">
    <property type="entry name" value="FAD_binding_3"/>
    <property type="match status" value="1"/>
</dbReference>
<dbReference type="InterPro" id="IPR020843">
    <property type="entry name" value="ER"/>
</dbReference>
<dbReference type="InterPro" id="IPR011032">
    <property type="entry name" value="GroES-like_sf"/>
</dbReference>
<dbReference type="EC" id="3.5.4.4" evidence="5"/>
<dbReference type="GO" id="GO:0019239">
    <property type="term" value="F:deaminase activity"/>
    <property type="evidence" value="ECO:0007669"/>
    <property type="project" value="InterPro"/>
</dbReference>
<evidence type="ECO:0000256" key="9">
    <source>
        <dbReference type="ARBA" id="ARBA00022729"/>
    </source>
</evidence>
<comment type="catalytic activity">
    <reaction evidence="14">
        <text>adenosine + H2O + H(+) = inosine + NH4(+)</text>
        <dbReference type="Rhea" id="RHEA:24408"/>
        <dbReference type="ChEBI" id="CHEBI:15377"/>
        <dbReference type="ChEBI" id="CHEBI:15378"/>
        <dbReference type="ChEBI" id="CHEBI:16335"/>
        <dbReference type="ChEBI" id="CHEBI:17596"/>
        <dbReference type="ChEBI" id="CHEBI:28938"/>
        <dbReference type="EC" id="3.5.4.4"/>
    </reaction>
</comment>
<evidence type="ECO:0000256" key="5">
    <source>
        <dbReference type="ARBA" id="ARBA00012784"/>
    </source>
</evidence>
<evidence type="ECO:0000256" key="7">
    <source>
        <dbReference type="ARBA" id="ARBA00022630"/>
    </source>
</evidence>
<keyword evidence="10" id="KW-0378">Hydrolase</keyword>
<keyword evidence="9" id="KW-0732">Signal</keyword>
<dbReference type="OrthoDB" id="7202371at2759"/>
<dbReference type="CDD" id="cd08249">
    <property type="entry name" value="enoyl_reductase_like"/>
    <property type="match status" value="1"/>
</dbReference>
<dbReference type="InterPro" id="IPR036291">
    <property type="entry name" value="NAD(P)-bd_dom_sf"/>
</dbReference>
<dbReference type="Pfam" id="PF08240">
    <property type="entry name" value="ADH_N"/>
    <property type="match status" value="1"/>
</dbReference>
<keyword evidence="8" id="KW-0479">Metal-binding</keyword>
<dbReference type="InterPro" id="IPR032466">
    <property type="entry name" value="Metal_Hydrolase"/>
</dbReference>
<evidence type="ECO:0000256" key="15">
    <source>
        <dbReference type="SAM" id="MobiDB-lite"/>
    </source>
</evidence>
<dbReference type="InterPro" id="IPR001365">
    <property type="entry name" value="A_deaminase_dom"/>
</dbReference>
<keyword evidence="13" id="KW-0560">Oxidoreductase</keyword>
<organism evidence="17 18">
    <name type="scientific">Thyridium curvatum</name>
    <dbReference type="NCBI Taxonomy" id="1093900"/>
    <lineage>
        <taxon>Eukaryota</taxon>
        <taxon>Fungi</taxon>
        <taxon>Dikarya</taxon>
        <taxon>Ascomycota</taxon>
        <taxon>Pezizomycotina</taxon>
        <taxon>Sordariomycetes</taxon>
        <taxon>Sordariomycetidae</taxon>
        <taxon>Thyridiales</taxon>
        <taxon>Thyridiaceae</taxon>
        <taxon>Thyridium</taxon>
    </lineage>
</organism>
<dbReference type="PRINTS" id="PR00420">
    <property type="entry name" value="RNGMNOXGNASE"/>
</dbReference>
<keyword evidence="7" id="KW-0285">Flavoprotein</keyword>
<keyword evidence="18" id="KW-1185">Reference proteome</keyword>
<dbReference type="RefSeq" id="XP_031000080.1">
    <property type="nucleotide sequence ID" value="XM_031134507.1"/>
</dbReference>
<evidence type="ECO:0000256" key="2">
    <source>
        <dbReference type="ARBA" id="ARBA00004613"/>
    </source>
</evidence>
<evidence type="ECO:0000256" key="4">
    <source>
        <dbReference type="ARBA" id="ARBA00008072"/>
    </source>
</evidence>
<comment type="similarity">
    <text evidence="3">Belongs to the metallo-dependent hydrolases superfamily. Adenosine and AMP deaminases family. ADGF subfamily.</text>
</comment>
<protein>
    <recommendedName>
        <fullName evidence="5">adenosine deaminase</fullName>
        <ecNumber evidence="5">3.5.4.4</ecNumber>
    </recommendedName>
</protein>
<dbReference type="InterPro" id="IPR002938">
    <property type="entry name" value="FAD-bd"/>
</dbReference>
<evidence type="ECO:0000256" key="8">
    <source>
        <dbReference type="ARBA" id="ARBA00022723"/>
    </source>
</evidence>
<dbReference type="GO" id="GO:0046872">
    <property type="term" value="F:metal ion binding"/>
    <property type="evidence" value="ECO:0007669"/>
    <property type="project" value="UniProtKB-KW"/>
</dbReference>